<evidence type="ECO:0000313" key="4">
    <source>
        <dbReference type="Proteomes" id="UP000824007"/>
    </source>
</evidence>
<dbReference type="PANTHER" id="PTHR34039:SF1">
    <property type="entry name" value="UPF0102 PROTEIN YRAN"/>
    <property type="match status" value="1"/>
</dbReference>
<dbReference type="InterPro" id="IPR011856">
    <property type="entry name" value="tRNA_endonuc-like_dom_sf"/>
</dbReference>
<comment type="similarity">
    <text evidence="1 2">Belongs to the UPF0102 family.</text>
</comment>
<evidence type="ECO:0000256" key="1">
    <source>
        <dbReference type="ARBA" id="ARBA00006738"/>
    </source>
</evidence>
<reference evidence="3" key="2">
    <citation type="submission" date="2021-04" db="EMBL/GenBank/DDBJ databases">
        <authorList>
            <person name="Gilroy R."/>
        </authorList>
    </citation>
    <scope>NUCLEOTIDE SEQUENCE</scope>
    <source>
        <strain evidence="3">ChiSxjej3B15-24422</strain>
    </source>
</reference>
<dbReference type="Pfam" id="PF02021">
    <property type="entry name" value="UPF0102"/>
    <property type="match status" value="1"/>
</dbReference>
<evidence type="ECO:0000256" key="2">
    <source>
        <dbReference type="HAMAP-Rule" id="MF_00048"/>
    </source>
</evidence>
<evidence type="ECO:0000313" key="3">
    <source>
        <dbReference type="EMBL" id="HIY61297.1"/>
    </source>
</evidence>
<dbReference type="Gene3D" id="3.40.1350.10">
    <property type="match status" value="1"/>
</dbReference>
<accession>A0A9D2C6I1</accession>
<dbReference type="Proteomes" id="UP000824007">
    <property type="component" value="Unassembled WGS sequence"/>
</dbReference>
<dbReference type="GO" id="GO:0003676">
    <property type="term" value="F:nucleic acid binding"/>
    <property type="evidence" value="ECO:0007669"/>
    <property type="project" value="InterPro"/>
</dbReference>
<gene>
    <name evidence="3" type="ORF">H9831_11575</name>
</gene>
<dbReference type="EMBL" id="DXDD01000142">
    <property type="protein sequence ID" value="HIY61297.1"/>
    <property type="molecule type" value="Genomic_DNA"/>
</dbReference>
<proteinExistence type="inferred from homology"/>
<dbReference type="PANTHER" id="PTHR34039">
    <property type="entry name" value="UPF0102 PROTEIN YRAN"/>
    <property type="match status" value="1"/>
</dbReference>
<comment type="caution">
    <text evidence="3">The sequence shown here is derived from an EMBL/GenBank/DDBJ whole genome shotgun (WGS) entry which is preliminary data.</text>
</comment>
<dbReference type="InterPro" id="IPR003509">
    <property type="entry name" value="UPF0102_YraN-like"/>
</dbReference>
<dbReference type="SUPFAM" id="SSF52980">
    <property type="entry name" value="Restriction endonuclease-like"/>
    <property type="match status" value="1"/>
</dbReference>
<protein>
    <recommendedName>
        <fullName evidence="2">UPF0102 protein H9831_11575</fullName>
    </recommendedName>
</protein>
<organism evidence="3 4">
    <name type="scientific">Candidatus Eisenbergiella pullistercoris</name>
    <dbReference type="NCBI Taxonomy" id="2838555"/>
    <lineage>
        <taxon>Bacteria</taxon>
        <taxon>Bacillati</taxon>
        <taxon>Bacillota</taxon>
        <taxon>Clostridia</taxon>
        <taxon>Lachnospirales</taxon>
        <taxon>Lachnospiraceae</taxon>
        <taxon>Eisenbergiella</taxon>
    </lineage>
</organism>
<dbReference type="NCBIfam" id="NF009150">
    <property type="entry name" value="PRK12497.1-3"/>
    <property type="match status" value="1"/>
</dbReference>
<dbReference type="InterPro" id="IPR011335">
    <property type="entry name" value="Restrct_endonuc-II-like"/>
</dbReference>
<dbReference type="NCBIfam" id="TIGR00252">
    <property type="entry name" value="YraN family protein"/>
    <property type="match status" value="1"/>
</dbReference>
<dbReference type="HAMAP" id="MF_00048">
    <property type="entry name" value="UPF0102"/>
    <property type="match status" value="1"/>
</dbReference>
<name>A0A9D2C6I1_9FIRM</name>
<reference evidence="3" key="1">
    <citation type="journal article" date="2021" name="PeerJ">
        <title>Extensive microbial diversity within the chicken gut microbiome revealed by metagenomics and culture.</title>
        <authorList>
            <person name="Gilroy R."/>
            <person name="Ravi A."/>
            <person name="Getino M."/>
            <person name="Pursley I."/>
            <person name="Horton D.L."/>
            <person name="Alikhan N.F."/>
            <person name="Baker D."/>
            <person name="Gharbi K."/>
            <person name="Hall N."/>
            <person name="Watson M."/>
            <person name="Adriaenssens E.M."/>
            <person name="Foster-Nyarko E."/>
            <person name="Jarju S."/>
            <person name="Secka A."/>
            <person name="Antonio M."/>
            <person name="Oren A."/>
            <person name="Chaudhuri R.R."/>
            <person name="La Ragione R."/>
            <person name="Hildebrand F."/>
            <person name="Pallen M.J."/>
        </authorList>
    </citation>
    <scope>NUCLEOTIDE SEQUENCE</scope>
    <source>
        <strain evidence="3">ChiSxjej3B15-24422</strain>
    </source>
</reference>
<dbReference type="AlphaFoldDB" id="A0A9D2C6I1"/>
<sequence>MNRRELGEAFEEAAAVFLQKNGVQILERNFRCRQGEIDLIGRDGEYLVFFEVKYRKSADLGLPAEAVGAVKQRRICRAAKYYLYRKHLGEGVPVRFDVVAVCGQRMNWYQNAFDYVGG</sequence>
<dbReference type="CDD" id="cd20736">
    <property type="entry name" value="PoNe_Nuclease"/>
    <property type="match status" value="1"/>
</dbReference>